<organism evidence="1 2">
    <name type="scientific">Bartonella tamiae Th239</name>
    <dbReference type="NCBI Taxonomy" id="1094558"/>
    <lineage>
        <taxon>Bacteria</taxon>
        <taxon>Pseudomonadati</taxon>
        <taxon>Pseudomonadota</taxon>
        <taxon>Alphaproteobacteria</taxon>
        <taxon>Hyphomicrobiales</taxon>
        <taxon>Bartonellaceae</taxon>
        <taxon>Bartonella</taxon>
    </lineage>
</organism>
<dbReference type="AlphaFoldDB" id="J0R0Q3"/>
<gene>
    <name evidence="1" type="ORF">ME5_01650</name>
</gene>
<comment type="caution">
    <text evidence="1">The sequence shown here is derived from an EMBL/GenBank/DDBJ whole genome shotgun (WGS) entry which is preliminary data.</text>
</comment>
<protein>
    <submittedName>
        <fullName evidence="1">Uncharacterized protein</fullName>
    </submittedName>
</protein>
<accession>J0R0Q3</accession>
<dbReference type="EMBL" id="AIMB01000008">
    <property type="protein sequence ID" value="EJF89099.1"/>
    <property type="molecule type" value="Genomic_DNA"/>
</dbReference>
<evidence type="ECO:0000313" key="1">
    <source>
        <dbReference type="EMBL" id="EJF89099.1"/>
    </source>
</evidence>
<dbReference type="Proteomes" id="UP000008952">
    <property type="component" value="Unassembled WGS sequence"/>
</dbReference>
<name>J0R0Q3_9HYPH</name>
<reference evidence="1 2" key="1">
    <citation type="submission" date="2012-03" db="EMBL/GenBank/DDBJ databases">
        <title>The Genome Sequence of Bartonella tamiae Th239.</title>
        <authorList>
            <consortium name="The Broad Institute Genome Sequencing Platform"/>
            <consortium name="The Broad Institute Genome Sequencing Center for Infectious Disease"/>
            <person name="Feldgarden M."/>
            <person name="Kirby J."/>
            <person name="Kosoy M."/>
            <person name="Birtles R."/>
            <person name="Probert W.S."/>
            <person name="Chiaraviglio L."/>
            <person name="Young S.K."/>
            <person name="Zeng Q."/>
            <person name="Gargeya S."/>
            <person name="Fitzgerald M."/>
            <person name="Haas B."/>
            <person name="Abouelleil A."/>
            <person name="Alvarado L."/>
            <person name="Arachchi H.M."/>
            <person name="Berlin A."/>
            <person name="Chapman S.B."/>
            <person name="Gearin G."/>
            <person name="Goldberg J."/>
            <person name="Griggs A."/>
            <person name="Gujja S."/>
            <person name="Hansen M."/>
            <person name="Heiman D."/>
            <person name="Howarth C."/>
            <person name="Larimer J."/>
            <person name="Lui A."/>
            <person name="MacDonald P.J.P."/>
            <person name="McCowen C."/>
            <person name="Montmayeur A."/>
            <person name="Murphy C."/>
            <person name="Neiman D."/>
            <person name="Pearson M."/>
            <person name="Priest M."/>
            <person name="Roberts A."/>
            <person name="Saif S."/>
            <person name="Shea T."/>
            <person name="Sisk P."/>
            <person name="Stolte C."/>
            <person name="Sykes S."/>
            <person name="Wortman J."/>
            <person name="Nusbaum C."/>
            <person name="Birren B."/>
        </authorList>
    </citation>
    <scope>NUCLEOTIDE SEQUENCE [LARGE SCALE GENOMIC DNA]</scope>
    <source>
        <strain evidence="1 2">Th239</strain>
    </source>
</reference>
<evidence type="ECO:0000313" key="2">
    <source>
        <dbReference type="Proteomes" id="UP000008952"/>
    </source>
</evidence>
<dbReference type="HOGENOM" id="CLU_3022738_0_0_5"/>
<dbReference type="PATRIC" id="fig|1094558.3.peg.1769"/>
<proteinExistence type="predicted"/>
<keyword evidence="2" id="KW-1185">Reference proteome</keyword>
<sequence>MHLAMVRLKMGLKNQYVRAGVASYDHSTKTAGFYYGDGSVENTTLLRHPVNSPVS</sequence>